<keyword evidence="1" id="KW-0732">Signal</keyword>
<protein>
    <recommendedName>
        <fullName evidence="4">Outer membrane protein beta-barrel domain-containing protein</fullName>
    </recommendedName>
</protein>
<evidence type="ECO:0000313" key="2">
    <source>
        <dbReference type="EMBL" id="EEX73708.1"/>
    </source>
</evidence>
<comment type="caution">
    <text evidence="2">The sequence shown here is derived from an EMBL/GenBank/DDBJ whole genome shotgun (WGS) entry which is preliminary data.</text>
</comment>
<feature type="signal peptide" evidence="1">
    <location>
        <begin position="1"/>
        <end position="17"/>
    </location>
</feature>
<evidence type="ECO:0000256" key="1">
    <source>
        <dbReference type="SAM" id="SignalP"/>
    </source>
</evidence>
<name>C9N0M1_9FUSO</name>
<dbReference type="RefSeq" id="WP_006805679.1">
    <property type="nucleotide sequence ID" value="NZ_GG700633.1"/>
</dbReference>
<organism evidence="2 3">
    <name type="scientific">Leptotrichia hofstadii F0254</name>
    <dbReference type="NCBI Taxonomy" id="634994"/>
    <lineage>
        <taxon>Bacteria</taxon>
        <taxon>Fusobacteriati</taxon>
        <taxon>Fusobacteriota</taxon>
        <taxon>Fusobacteriia</taxon>
        <taxon>Fusobacteriales</taxon>
        <taxon>Leptotrichiaceae</taxon>
        <taxon>Leptotrichia</taxon>
    </lineage>
</organism>
<dbReference type="EMBL" id="ACVB02000026">
    <property type="protein sequence ID" value="EEX73708.1"/>
    <property type="molecule type" value="Genomic_DNA"/>
</dbReference>
<gene>
    <name evidence="2" type="ORF">GCWU000323_02386</name>
</gene>
<dbReference type="HOGENOM" id="CLU_1347524_0_0_0"/>
<proteinExistence type="predicted"/>
<dbReference type="Proteomes" id="UP000006233">
    <property type="component" value="Unassembled WGS sequence"/>
</dbReference>
<evidence type="ECO:0000313" key="3">
    <source>
        <dbReference type="Proteomes" id="UP000006233"/>
    </source>
</evidence>
<dbReference type="STRING" id="634994.GCWU000323_02386"/>
<reference evidence="2 3" key="1">
    <citation type="submission" date="2009-09" db="EMBL/GenBank/DDBJ databases">
        <authorList>
            <person name="Weinstock G."/>
            <person name="Sodergren E."/>
            <person name="Clifton S."/>
            <person name="Fulton L."/>
            <person name="Fulton B."/>
            <person name="Courtney L."/>
            <person name="Fronick C."/>
            <person name="Harrison M."/>
            <person name="Strong C."/>
            <person name="Farmer C."/>
            <person name="Delahaunty K."/>
            <person name="Markovic C."/>
            <person name="Hall O."/>
            <person name="Minx P."/>
            <person name="Tomlinson C."/>
            <person name="Mitreva M."/>
            <person name="Nelson J."/>
            <person name="Hou S."/>
            <person name="Wollam A."/>
            <person name="Pepin K.H."/>
            <person name="Johnson M."/>
            <person name="Bhonagiri V."/>
            <person name="Nash W.E."/>
            <person name="Warren W."/>
            <person name="Chinwalla A."/>
            <person name="Mardis E.R."/>
            <person name="Wilson R.K."/>
        </authorList>
    </citation>
    <scope>NUCLEOTIDE SEQUENCE [LARGE SCALE GENOMIC DNA]</scope>
    <source>
        <strain evidence="2 3">F0254</strain>
    </source>
</reference>
<feature type="chain" id="PRO_5002999403" description="Outer membrane protein beta-barrel domain-containing protein" evidence="1">
    <location>
        <begin position="18"/>
        <end position="203"/>
    </location>
</feature>
<dbReference type="AlphaFoldDB" id="C9N0M1"/>
<evidence type="ECO:0008006" key="4">
    <source>
        <dbReference type="Google" id="ProtNLM"/>
    </source>
</evidence>
<accession>C9N0M1</accession>
<sequence length="203" mass="21955">MKKLFLIFMLLTPLAIADERAEIFISPSYGSYRGQKKNDFNQEVKNVIGSGVKISFERRQPFIDDSGAGIGAGIVYNALKVKGNGIKSSSGSLISVPLYMTLGTGLDNGIYTKVSFGLAFSNGNVKWTDKNGGHGEIKAAPINGYGGIGIGVQKDRFSVGISAVTVPRLKRSYSSPTKRYRDKISDGLISLEFGYNLNSNKQK</sequence>